<evidence type="ECO:0000256" key="5">
    <source>
        <dbReference type="ARBA" id="ARBA00022824"/>
    </source>
</evidence>
<dbReference type="InParanoid" id="W5N8S9"/>
<evidence type="ECO:0000256" key="4">
    <source>
        <dbReference type="ARBA" id="ARBA00022703"/>
    </source>
</evidence>
<dbReference type="FunCoup" id="W5N8S9">
    <property type="interactions" value="36"/>
</dbReference>
<feature type="region of interest" description="Disordered" evidence="13">
    <location>
        <begin position="189"/>
        <end position="278"/>
    </location>
</feature>
<reference evidence="17" key="3">
    <citation type="submission" date="2025-09" db="UniProtKB">
        <authorList>
            <consortium name="Ensembl"/>
        </authorList>
    </citation>
    <scope>IDENTIFICATION</scope>
</reference>
<dbReference type="EMBL" id="AHAT01015125">
    <property type="status" value="NOT_ANNOTATED_CDS"/>
    <property type="molecule type" value="Genomic_DNA"/>
</dbReference>
<accession>W5N8S9</accession>
<dbReference type="OrthoDB" id="9949323at2759"/>
<dbReference type="eggNOG" id="ENOG502S2Y4">
    <property type="taxonomic scope" value="Eukaryota"/>
</dbReference>
<comment type="function">
    <text evidence="9">Can induce apoptosis in a caspase-dependent manner and plays a role in p53/TP53-dependent apoptosis.</text>
</comment>
<feature type="transmembrane region" description="Helical" evidence="14">
    <location>
        <begin position="110"/>
        <end position="136"/>
    </location>
</feature>
<keyword evidence="4" id="KW-0053">Apoptosis</keyword>
<keyword evidence="18" id="KW-1185">Reference proteome</keyword>
<evidence type="ECO:0000256" key="7">
    <source>
        <dbReference type="ARBA" id="ARBA00023136"/>
    </source>
</evidence>
<dbReference type="GeneTree" id="ENSGT00940000166256"/>
<keyword evidence="3 14" id="KW-0812">Transmembrane</keyword>
<evidence type="ECO:0000256" key="14">
    <source>
        <dbReference type="SAM" id="Phobius"/>
    </source>
</evidence>
<dbReference type="Proteomes" id="UP000018468">
    <property type="component" value="Linkage group LG5"/>
</dbReference>
<dbReference type="InterPro" id="IPR026910">
    <property type="entry name" value="Shisa"/>
</dbReference>
<organism evidence="17 18">
    <name type="scientific">Lepisosteus oculatus</name>
    <name type="common">Spotted gar</name>
    <dbReference type="NCBI Taxonomy" id="7918"/>
    <lineage>
        <taxon>Eukaryota</taxon>
        <taxon>Metazoa</taxon>
        <taxon>Chordata</taxon>
        <taxon>Craniata</taxon>
        <taxon>Vertebrata</taxon>
        <taxon>Euteleostomi</taxon>
        <taxon>Actinopterygii</taxon>
        <taxon>Neopterygii</taxon>
        <taxon>Holostei</taxon>
        <taxon>Semionotiformes</taxon>
        <taxon>Lepisosteidae</taxon>
        <taxon>Lepisosteus</taxon>
    </lineage>
</organism>
<dbReference type="HOGENOM" id="CLU_093192_1_0_1"/>
<feature type="compositionally biased region" description="Low complexity" evidence="13">
    <location>
        <begin position="243"/>
        <end position="257"/>
    </location>
</feature>
<evidence type="ECO:0000256" key="13">
    <source>
        <dbReference type="SAM" id="MobiDB-lite"/>
    </source>
</evidence>
<keyword evidence="15" id="KW-0732">Signal</keyword>
<dbReference type="AlphaFoldDB" id="W5N8S9"/>
<evidence type="ECO:0000256" key="9">
    <source>
        <dbReference type="ARBA" id="ARBA00037507"/>
    </source>
</evidence>
<reference evidence="18" key="1">
    <citation type="submission" date="2011-12" db="EMBL/GenBank/DDBJ databases">
        <title>The Draft Genome of Lepisosteus oculatus.</title>
        <authorList>
            <consortium name="The Broad Institute Genome Assembly &amp; Analysis Group"/>
            <consortium name="Computational R&amp;D Group"/>
            <consortium name="and Sequencing Platform"/>
            <person name="Di Palma F."/>
            <person name="Alfoldi J."/>
            <person name="Johnson J."/>
            <person name="Berlin A."/>
            <person name="Gnerre S."/>
            <person name="Jaffe D."/>
            <person name="MacCallum I."/>
            <person name="Young S."/>
            <person name="Walker B.J."/>
            <person name="Lander E.S."/>
            <person name="Lindblad-Toh K."/>
        </authorList>
    </citation>
    <scope>NUCLEOTIDE SEQUENCE [LARGE SCALE GENOMIC DNA]</scope>
</reference>
<dbReference type="Ensembl" id="ENSLOCT00000017068.1">
    <property type="protein sequence ID" value="ENSLOCP00000017038.1"/>
    <property type="gene ID" value="ENSLOCG00000013817.1"/>
</dbReference>
<feature type="signal peptide" evidence="15">
    <location>
        <begin position="1"/>
        <end position="25"/>
    </location>
</feature>
<evidence type="ECO:0000313" key="17">
    <source>
        <dbReference type="Ensembl" id="ENSLOCP00000017038.1"/>
    </source>
</evidence>
<name>W5N8S9_LEPOC</name>
<dbReference type="Pfam" id="PF13908">
    <property type="entry name" value="Shisa_N"/>
    <property type="match status" value="1"/>
</dbReference>
<dbReference type="InterPro" id="IPR053891">
    <property type="entry name" value="Shisa_N"/>
</dbReference>
<keyword evidence="8" id="KW-0539">Nucleus</keyword>
<keyword evidence="7 14" id="KW-0472">Membrane</keyword>
<evidence type="ECO:0000256" key="11">
    <source>
        <dbReference type="ARBA" id="ARBA00040441"/>
    </source>
</evidence>
<dbReference type="RefSeq" id="XP_015203759.1">
    <property type="nucleotide sequence ID" value="XM_015348273.1"/>
</dbReference>
<dbReference type="GeneID" id="107077467"/>
<dbReference type="PANTHER" id="PTHR31395">
    <property type="entry name" value="SHISA"/>
    <property type="match status" value="1"/>
</dbReference>
<comment type="similarity">
    <text evidence="10">Belongs to the shisa family.</text>
</comment>
<evidence type="ECO:0000256" key="15">
    <source>
        <dbReference type="SAM" id="SignalP"/>
    </source>
</evidence>
<reference evidence="17" key="2">
    <citation type="submission" date="2025-08" db="UniProtKB">
        <authorList>
            <consortium name="Ensembl"/>
        </authorList>
    </citation>
    <scope>IDENTIFICATION</scope>
</reference>
<feature type="domain" description="Shisa N-terminal" evidence="16">
    <location>
        <begin position="26"/>
        <end position="75"/>
    </location>
</feature>
<keyword evidence="6 14" id="KW-1133">Transmembrane helix</keyword>
<proteinExistence type="inferred from homology"/>
<dbReference type="GO" id="GO:0031965">
    <property type="term" value="C:nuclear membrane"/>
    <property type="evidence" value="ECO:0007669"/>
    <property type="project" value="UniProtKB-SubCell"/>
</dbReference>
<dbReference type="GO" id="GO:0006915">
    <property type="term" value="P:apoptotic process"/>
    <property type="evidence" value="ECO:0007669"/>
    <property type="project" value="UniProtKB-KW"/>
</dbReference>
<dbReference type="EMBL" id="AHAT01015126">
    <property type="status" value="NOT_ANNOTATED_CDS"/>
    <property type="molecule type" value="Genomic_DNA"/>
</dbReference>
<feature type="chain" id="PRO_5004869005" description="Protein shisa-5" evidence="15">
    <location>
        <begin position="26"/>
        <end position="278"/>
    </location>
</feature>
<sequence>MRRDMAGTSLIIFITLAVFVPVALSDDCESYIDSLGKFHGEQKCSLFQFCCGSCENRYCCGRFSDKLDEDEQKTCFIRRRWDEMGKSGEIAYSAWESMTTSHTSGMGMSIAIGVTIFIIFIIIIISCCTCSCCCLYKMCRKPPRPIVTTTATTTVMQIPYPQQPAAPQTYPGPQYPGYQPVPVQPGYGNQPLPTAPYPGQQYAPTYPASGPPPPYQEAVPGPAPYPPQPAYSPAHPPASYDCGQPAYPPQQGYPAQPDYNSSQPAYNPAYMDQQKNAY</sequence>
<dbReference type="OMA" id="HQGPQFT"/>
<feature type="compositionally biased region" description="Pro residues" evidence="13">
    <location>
        <begin position="209"/>
        <end position="236"/>
    </location>
</feature>
<evidence type="ECO:0000256" key="3">
    <source>
        <dbReference type="ARBA" id="ARBA00022692"/>
    </source>
</evidence>
<dbReference type="STRING" id="7918.ENSLOCP00000017038"/>
<evidence type="ECO:0000259" key="16">
    <source>
        <dbReference type="Pfam" id="PF13908"/>
    </source>
</evidence>
<dbReference type="GO" id="GO:0005789">
    <property type="term" value="C:endoplasmic reticulum membrane"/>
    <property type="evidence" value="ECO:0007669"/>
    <property type="project" value="UniProtKB-SubCell"/>
</dbReference>
<protein>
    <recommendedName>
        <fullName evidence="11">Protein shisa-5</fullName>
    </recommendedName>
    <alternativeName>
        <fullName evidence="12">Scotin</fullName>
    </alternativeName>
</protein>
<evidence type="ECO:0000256" key="6">
    <source>
        <dbReference type="ARBA" id="ARBA00022989"/>
    </source>
</evidence>
<evidence type="ECO:0000256" key="2">
    <source>
        <dbReference type="ARBA" id="ARBA00004126"/>
    </source>
</evidence>
<dbReference type="Bgee" id="ENSLOCG00000013817">
    <property type="expression patterns" value="Expressed in zone of skin and 13 other cell types or tissues"/>
</dbReference>
<dbReference type="KEGG" id="loc:107077467"/>
<evidence type="ECO:0000256" key="10">
    <source>
        <dbReference type="ARBA" id="ARBA00038108"/>
    </source>
</evidence>
<comment type="subcellular location">
    <subcellularLocation>
        <location evidence="1">Endoplasmic reticulum membrane</location>
        <topology evidence="1">Single-pass type I membrane protein</topology>
    </subcellularLocation>
    <subcellularLocation>
        <location evidence="2">Nucleus membrane</location>
    </subcellularLocation>
</comment>
<keyword evidence="5" id="KW-0256">Endoplasmic reticulum</keyword>
<evidence type="ECO:0000256" key="8">
    <source>
        <dbReference type="ARBA" id="ARBA00023242"/>
    </source>
</evidence>
<evidence type="ECO:0000256" key="1">
    <source>
        <dbReference type="ARBA" id="ARBA00004115"/>
    </source>
</evidence>
<evidence type="ECO:0000313" key="18">
    <source>
        <dbReference type="Proteomes" id="UP000018468"/>
    </source>
</evidence>
<evidence type="ECO:0000256" key="12">
    <source>
        <dbReference type="ARBA" id="ARBA00041983"/>
    </source>
</evidence>
<dbReference type="CTD" id="558619"/>
<dbReference type="PANTHER" id="PTHR31395:SF14">
    <property type="entry name" value="PROTEIN SHISA-5"/>
    <property type="match status" value="1"/>
</dbReference>